<dbReference type="OrthoDB" id="5150743at2759"/>
<reference evidence="2 3" key="1">
    <citation type="journal article" date="2018" name="Sci. Rep.">
        <title>Comparative genomics provides insights into the lifestyle and reveals functional heterogeneity of dark septate endophytic fungi.</title>
        <authorList>
            <person name="Knapp D.G."/>
            <person name="Nemeth J.B."/>
            <person name="Barry K."/>
            <person name="Hainaut M."/>
            <person name="Henrissat B."/>
            <person name="Johnson J."/>
            <person name="Kuo A."/>
            <person name="Lim J.H.P."/>
            <person name="Lipzen A."/>
            <person name="Nolan M."/>
            <person name="Ohm R.A."/>
            <person name="Tamas L."/>
            <person name="Grigoriev I.V."/>
            <person name="Spatafora J.W."/>
            <person name="Nagy L.G."/>
            <person name="Kovacs G.M."/>
        </authorList>
    </citation>
    <scope>NUCLEOTIDE SEQUENCE [LARGE SCALE GENOMIC DNA]</scope>
    <source>
        <strain evidence="2 3">DSE2036</strain>
    </source>
</reference>
<protein>
    <submittedName>
        <fullName evidence="2">Uncharacterized protein</fullName>
    </submittedName>
</protein>
<evidence type="ECO:0000313" key="2">
    <source>
        <dbReference type="EMBL" id="PVH92350.1"/>
    </source>
</evidence>
<keyword evidence="3" id="KW-1185">Reference proteome</keyword>
<dbReference type="AlphaFoldDB" id="A0A2V1D2U0"/>
<sequence length="340" mass="38499">MKLPCVLLRTEKKNTFAYQDGYKDVTTAELEALLELGRETIHSLEAELEARQISAKFEESTAVAECIGKLRKSMEHLKILGRLDEKSTKLVATAARILRAKPTNREGRLYQTFLCDIHRQCGREQVVLCAAGLGKQRVVCLNAQDRIRLVHFVKINTAVFASPILDALVEKCQIPNTNELFMQDNSRSQKRKISDVLGDDLPEEHDSRRIYREDERAIIPTMNKSMDLNDEQEAMGATNDRASPSEPEAGQHADAIPLERRIEYRYSEAPIDLISDLGETLTPAMQTSNQWKWERELRGSTTDCLNVLSPKSRNQDISITIVVGFKAGMQLVEQFQLSPR</sequence>
<name>A0A2V1D2U0_9PLEO</name>
<dbReference type="Proteomes" id="UP000244855">
    <property type="component" value="Unassembled WGS sequence"/>
</dbReference>
<evidence type="ECO:0000313" key="3">
    <source>
        <dbReference type="Proteomes" id="UP000244855"/>
    </source>
</evidence>
<accession>A0A2V1D2U0</accession>
<feature type="region of interest" description="Disordered" evidence="1">
    <location>
        <begin position="232"/>
        <end position="254"/>
    </location>
</feature>
<organism evidence="2 3">
    <name type="scientific">Periconia macrospinosa</name>
    <dbReference type="NCBI Taxonomy" id="97972"/>
    <lineage>
        <taxon>Eukaryota</taxon>
        <taxon>Fungi</taxon>
        <taxon>Dikarya</taxon>
        <taxon>Ascomycota</taxon>
        <taxon>Pezizomycotina</taxon>
        <taxon>Dothideomycetes</taxon>
        <taxon>Pleosporomycetidae</taxon>
        <taxon>Pleosporales</taxon>
        <taxon>Massarineae</taxon>
        <taxon>Periconiaceae</taxon>
        <taxon>Periconia</taxon>
    </lineage>
</organism>
<dbReference type="STRING" id="97972.A0A2V1D2U0"/>
<dbReference type="EMBL" id="KZ805692">
    <property type="protein sequence ID" value="PVH92350.1"/>
    <property type="molecule type" value="Genomic_DNA"/>
</dbReference>
<gene>
    <name evidence="2" type="ORF">DM02DRAFT_575900</name>
</gene>
<evidence type="ECO:0000256" key="1">
    <source>
        <dbReference type="SAM" id="MobiDB-lite"/>
    </source>
</evidence>
<proteinExistence type="predicted"/>